<dbReference type="InterPro" id="IPR048381">
    <property type="entry name" value="GDH_C"/>
</dbReference>
<dbReference type="Pfam" id="PF21073">
    <property type="entry name" value="GDH_HM1"/>
    <property type="match status" value="1"/>
</dbReference>
<dbReference type="SUPFAM" id="SSF53223">
    <property type="entry name" value="Aminoacid dehydrogenase-like, N-terminal domain"/>
    <property type="match status" value="1"/>
</dbReference>
<keyword evidence="8" id="KW-1185">Reference proteome</keyword>
<dbReference type="InterPro" id="IPR049056">
    <property type="entry name" value="NAD_Glu_DH_HM3"/>
</dbReference>
<evidence type="ECO:0000259" key="2">
    <source>
        <dbReference type="Pfam" id="PF05088"/>
    </source>
</evidence>
<comment type="caution">
    <text evidence="7">The sequence shown here is derived from an EMBL/GenBank/DDBJ whole genome shotgun (WGS) entry which is preliminary data.</text>
</comment>
<feature type="domain" description="NAD-glutamate dehydrogenase ACT3" evidence="6">
    <location>
        <begin position="546"/>
        <end position="615"/>
    </location>
</feature>
<dbReference type="eggNOG" id="COG2902">
    <property type="taxonomic scope" value="Bacteria"/>
</dbReference>
<dbReference type="InterPro" id="IPR049062">
    <property type="entry name" value="NAD_Glu_DH_ACT2"/>
</dbReference>
<evidence type="ECO:0000259" key="3">
    <source>
        <dbReference type="Pfam" id="PF21074"/>
    </source>
</evidence>
<sequence length="1618" mass="183872">MNRFKDFRAVIVNQVQSLLAKRMSNKECEQIQSLADAYYQGVSPKDLTQINTDDCYGALLCLWQFLQIRPSEQIKIRAYNPEPETHHWHSTHSIVEIIVDDMPFLVSSVLMELDRQKIKVYSLNHPTIQSERDNTGQLHSIGTHQAVLDEAVIRIEIDRQSDHLDLEKVVSGIRSIVEDVHKVVSDWEAMQARLDEAIQWCQSHPAPLQELELKEALAFLHWIKKDNFLFIGFRYYEIIHDTRKLKLRTSSKTGLGTFREDRPHNPVEQDLSPYIASKIQTSELLVITKSTSRSTVHRPAHLDYIGIKQFNDAGIVIGEWRFFGLFSSTTYNVPLNEIPLIRKKVAKLLKNNSCPANSHRGNALRHIIHDYPRDELLQASYEQLKSVINGILDCHELRQLKVFLRPDAYDRFITVLIYVSRDNFNTELRLKMQQILLSELNGNSIDFNVQLSENPMAQLQFTVHCRHANQQNVDVERLEAMIHEAMLSWSDHLQQALKEAFGEATGNRMTQCYLLAFPAAYREDVTPRQAVADIQRLESLKDSHQISTSLYRPVTDHYRWHFRVLGKGPLLALSDILPILEKMGVRVRSARPYAISPSSLESAWVLDFSIEPNGHENALTTNTKEAGSTQASSTNLEDIHLREQFHEVFIRTWKGEMENDGFNGLVVSAALNWEQVVLIRALSKYLLQLQVPFSQSYMQKVLNSNPPVVREIADLFSIRFYPGFRGDRNEIASACSERIYQLLDNVANLDEDRILRHFLSVIEAMLRTNAYQKERNGEPKDYLSFKLKPEKIPTSPHPRPMFEIFVYSPRFEGIHMRGGKIARGGLRWSDRMEDFRTEILGLVKAQMIKNAVIVPHGAKGGFVAKQLTGNGSREEIQTEGISCYRSFISGLLDLTDNLQTGNIIPPEDIVRYDDDDPYLVVAADKGTASFSDIANDVSKSYGFWLGDAFASGGSQGYDHKKMGITARGAWESVKRIFKEREIDTQNHDFTVIGIGDMSGDVFGNGMLLSNHIRLIAAFNHQHIFIDPDPDISASFSERQRLFNLPRSSWDDYDRSTISEGGGVFSRQLKNIHLSKQARTVLATDKSMMSPAELIQTILKAPADLLWNGGIGTYVKASYESNADVGDRSNDNVRISATELNTSAVGEGGNLGLTQLARIEFSKKGGLINTDAIDNSGGVDSSDHEVNIKILLNQMVDDGDITIKQRNVLLASMTDEIARLVLRHNFLQSQRLSLSLQQSLILFNDHRFLIRKLEQKGRLNRTLDCLPSDAELKARVKAGEGLTRPEIAILLSHTKLDLFEALVPSEVAKDSVLSAKLLDYFPSQLRNQFSDQIMGHPLKTEILATHLSNEIGNRMGATFIEYIQQETRNSELNCVRAFMTIKEIFSIQSIWDQFENLGFDVKDHIQRVELFRVQQHVEKACIWLLRNHSNAMDIEYLISNYKPGVSAVSGQLAELLGEEDCEWLGGRVTWLQEAQLPQALAETCAGLRYLYYVLFMVSVANEYKHTVTDVASIFFALEDCLCLPWLRERIRQLPVNDLWQRKAQSSLKDQLDRTLNDNCINVLTLSEGNPEEQLTVWLEKNAEPIDLWKTTVREIQSAREQNLAMLSVAVQELSLIALT</sequence>
<dbReference type="GO" id="GO:0004069">
    <property type="term" value="F:L-aspartate:2-oxoglutarate aminotransferase activity"/>
    <property type="evidence" value="ECO:0007669"/>
    <property type="project" value="InterPro"/>
</dbReference>
<evidence type="ECO:0000259" key="6">
    <source>
        <dbReference type="Pfam" id="PF21077"/>
    </source>
</evidence>
<dbReference type="Proteomes" id="UP000027997">
    <property type="component" value="Unassembled WGS sequence"/>
</dbReference>
<accession>A0A081K6B0</accession>
<dbReference type="Pfam" id="PF21079">
    <property type="entry name" value="GDH_HM2"/>
    <property type="match status" value="1"/>
</dbReference>
<name>A0A081K6B0_9GAMM</name>
<organism evidence="7 8">
    <name type="scientific">Endozoicomonas elysicola</name>
    <dbReference type="NCBI Taxonomy" id="305900"/>
    <lineage>
        <taxon>Bacteria</taxon>
        <taxon>Pseudomonadati</taxon>
        <taxon>Pseudomonadota</taxon>
        <taxon>Gammaproteobacteria</taxon>
        <taxon>Oceanospirillales</taxon>
        <taxon>Endozoicomonadaceae</taxon>
        <taxon>Endozoicomonas</taxon>
    </lineage>
</organism>
<dbReference type="STRING" id="305900.GV64_02045"/>
<dbReference type="InterPro" id="IPR028971">
    <property type="entry name" value="NAD-GDH_cat"/>
</dbReference>
<dbReference type="EMBL" id="JOJP01000001">
    <property type="protein sequence ID" value="KEI69686.1"/>
    <property type="molecule type" value="Genomic_DNA"/>
</dbReference>
<feature type="domain" description="NAD-specific glutamate dehydrogenase C-terminal" evidence="3">
    <location>
        <begin position="1278"/>
        <end position="1613"/>
    </location>
</feature>
<dbReference type="InterPro" id="IPR036291">
    <property type="entry name" value="NAD(P)-bd_dom_sf"/>
</dbReference>
<dbReference type="GO" id="GO:0006538">
    <property type="term" value="P:L-glutamate catabolic process"/>
    <property type="evidence" value="ECO:0007669"/>
    <property type="project" value="InterPro"/>
</dbReference>
<dbReference type="InterPro" id="IPR049064">
    <property type="entry name" value="NAD_Glu_DH_ACT3"/>
</dbReference>
<feature type="domain" description="NAD-glutamate dehydrogenase ACT2" evidence="5">
    <location>
        <begin position="401"/>
        <end position="489"/>
    </location>
</feature>
<evidence type="ECO:0000313" key="7">
    <source>
        <dbReference type="EMBL" id="KEI69686.1"/>
    </source>
</evidence>
<reference evidence="7 8" key="1">
    <citation type="submission" date="2014-06" db="EMBL/GenBank/DDBJ databases">
        <title>Whole Genome Sequences of Three Symbiotic Endozoicomonas Bacteria.</title>
        <authorList>
            <person name="Neave M.J."/>
            <person name="Apprill A."/>
            <person name="Voolstra C.R."/>
        </authorList>
    </citation>
    <scope>NUCLEOTIDE SEQUENCE [LARGE SCALE GENOMIC DNA]</scope>
    <source>
        <strain evidence="7 8">DSM 22380</strain>
    </source>
</reference>
<dbReference type="Pfam" id="PF21076">
    <property type="entry name" value="GDH_ACT2"/>
    <property type="match status" value="1"/>
</dbReference>
<dbReference type="Pfam" id="PF21075">
    <property type="entry name" value="GDH_ACT1"/>
    <property type="match status" value="1"/>
</dbReference>
<dbReference type="InterPro" id="IPR046346">
    <property type="entry name" value="Aminoacid_DH-like_N_sf"/>
</dbReference>
<feature type="domain" description="NAD-glutamate dehydrogenase catalytic" evidence="2">
    <location>
        <begin position="739"/>
        <end position="1233"/>
    </location>
</feature>
<keyword evidence="1" id="KW-0560">Oxidoreductase</keyword>
<dbReference type="PIRSF" id="PIRSF036761">
    <property type="entry name" value="GDH_Mll4104"/>
    <property type="match status" value="1"/>
</dbReference>
<dbReference type="Pfam" id="PF21074">
    <property type="entry name" value="GDH_C"/>
    <property type="match status" value="1"/>
</dbReference>
<dbReference type="Pfam" id="PF21078">
    <property type="entry name" value="GDH_HM3"/>
    <property type="match status" value="1"/>
</dbReference>
<dbReference type="InterPro" id="IPR007780">
    <property type="entry name" value="NAD_Glu_DH_bac"/>
</dbReference>
<dbReference type="Gene3D" id="3.40.50.720">
    <property type="entry name" value="NAD(P)-binding Rossmann-like Domain"/>
    <property type="match status" value="1"/>
</dbReference>
<feature type="domain" description="NAD-glutamate dehydrogenase N-terminal ACT1" evidence="4">
    <location>
        <begin position="35"/>
        <end position="170"/>
    </location>
</feature>
<proteinExistence type="predicted"/>
<dbReference type="InterPro" id="IPR024727">
    <property type="entry name" value="NAD_Glu_DH_N_ACT1"/>
</dbReference>
<dbReference type="SUPFAM" id="SSF51735">
    <property type="entry name" value="NAD(P)-binding Rossmann-fold domains"/>
    <property type="match status" value="1"/>
</dbReference>
<dbReference type="PANTHER" id="PTHR43403:SF1">
    <property type="entry name" value="NAD-SPECIFIC GLUTAMATE DEHYDROGENASE"/>
    <property type="match status" value="1"/>
</dbReference>
<evidence type="ECO:0000259" key="4">
    <source>
        <dbReference type="Pfam" id="PF21075"/>
    </source>
</evidence>
<evidence type="ECO:0000313" key="8">
    <source>
        <dbReference type="Proteomes" id="UP000027997"/>
    </source>
</evidence>
<dbReference type="InterPro" id="IPR049059">
    <property type="entry name" value="NAD_Glu_DH_HM1"/>
</dbReference>
<evidence type="ECO:0000259" key="5">
    <source>
        <dbReference type="Pfam" id="PF21076"/>
    </source>
</evidence>
<protein>
    <submittedName>
        <fullName evidence="7">Uncharacterized protein</fullName>
    </submittedName>
</protein>
<dbReference type="Pfam" id="PF05088">
    <property type="entry name" value="Bac_GDH_CD"/>
    <property type="match status" value="1"/>
</dbReference>
<dbReference type="RefSeq" id="WP_020582179.1">
    <property type="nucleotide sequence ID" value="NZ_JOJP01000001.1"/>
</dbReference>
<dbReference type="PANTHER" id="PTHR43403">
    <property type="entry name" value="NAD-SPECIFIC GLUTAMATE DEHYDROGENASE"/>
    <property type="match status" value="1"/>
</dbReference>
<dbReference type="InterPro" id="IPR049058">
    <property type="entry name" value="NAD_Glu_DH_HM2"/>
</dbReference>
<gene>
    <name evidence="7" type="ORF">GV64_02045</name>
</gene>
<dbReference type="GO" id="GO:0004352">
    <property type="term" value="F:glutamate dehydrogenase (NAD+) activity"/>
    <property type="evidence" value="ECO:0007669"/>
    <property type="project" value="InterPro"/>
</dbReference>
<evidence type="ECO:0000256" key="1">
    <source>
        <dbReference type="ARBA" id="ARBA00023002"/>
    </source>
</evidence>
<dbReference type="Pfam" id="PF21077">
    <property type="entry name" value="GDH_ACT3"/>
    <property type="match status" value="1"/>
</dbReference>